<keyword evidence="8" id="KW-0812">Transmembrane</keyword>
<keyword evidence="8" id="KW-0472">Membrane</keyword>
<evidence type="ECO:0000256" key="6">
    <source>
        <dbReference type="PROSITE-ProRule" id="PRU00094"/>
    </source>
</evidence>
<keyword evidence="11" id="KW-1185">Reference proteome</keyword>
<sequence length="580" mass="63823">VPSLDISRQPAPMVTIKRSESPIPLAPHNHGTKYIPAPEHHQISAFPQFSYHNGLRGFTLPGMGDESSTESCPPSVYHHPPGSYHLNPTVHSGFSSPTSNHSSPNPYGDFNAFPLSPPSTGTTLSALITQPHNPSHGPLTHQLPHQPLSSNDLSSAICPSTAFELNRTGHPYNLTENRYNRRESYSTPVTGPSYERRHSTVSVGSLCRLQSSSPYPTYAALEPHPTAPSQVYALGEDLSTQGMFYMDSGRHNVPPPSVKTSCGGMQAGMMAETPRLTHHHIPQTPSSVPPPSKLTTRQYRKKPPPEVCAVCPSKETPEWRKGPSGLRTLCNACGLTAAKLALKEPKCIEDVWAQLLEIGTTRFRTQYVFEEHQKAAAARTWSAQWQSQAGGRTGNSNRSSYSSSTGSPATKSSRPTFSNTAGSYTKVTSNRNHAEIVAAHQLFALGRARKNDLSGLITDGEARNSRRKNKSASHQFPDLLLISLMVGIMDRTLMAGPNLYLFIRLQQWNFFSPFLTVFFSMIPVLCSLFRCSEKTAVHLPYPKAMSKTRYHLQQACMSFPARDSLMQHLLVHQIIARTVP</sequence>
<evidence type="ECO:0000256" key="4">
    <source>
        <dbReference type="ARBA" id="ARBA00023015"/>
    </source>
</evidence>
<evidence type="ECO:0000256" key="5">
    <source>
        <dbReference type="ARBA" id="ARBA00023163"/>
    </source>
</evidence>
<reference evidence="10" key="1">
    <citation type="submission" date="2017-12" db="EMBL/GenBank/DDBJ databases">
        <title>Gene loss provides genomic basis for host adaptation in cereal stripe rust fungi.</title>
        <authorList>
            <person name="Xia C."/>
        </authorList>
    </citation>
    <scope>NUCLEOTIDE SEQUENCE [LARGE SCALE GENOMIC DNA]</scope>
    <source>
        <strain evidence="10">93-210</strain>
    </source>
</reference>
<keyword evidence="1" id="KW-0479">Metal-binding</keyword>
<feature type="non-terminal residue" evidence="10">
    <location>
        <position position="1"/>
    </location>
</feature>
<accession>A0A2S4UXZ1</accession>
<dbReference type="SUPFAM" id="SSF57716">
    <property type="entry name" value="Glucocorticoid receptor-like (DNA-binding domain)"/>
    <property type="match status" value="1"/>
</dbReference>
<keyword evidence="5" id="KW-0804">Transcription</keyword>
<comment type="caution">
    <text evidence="10">The sequence shown here is derived from an EMBL/GenBank/DDBJ whole genome shotgun (WGS) entry which is preliminary data.</text>
</comment>
<feature type="domain" description="GATA-type" evidence="9">
    <location>
        <begin position="302"/>
        <end position="335"/>
    </location>
</feature>
<evidence type="ECO:0000313" key="11">
    <source>
        <dbReference type="Proteomes" id="UP000239156"/>
    </source>
</evidence>
<dbReference type="SMART" id="SM00401">
    <property type="entry name" value="ZnF_GATA"/>
    <property type="match status" value="1"/>
</dbReference>
<dbReference type="PANTHER" id="PTHR47172:SF24">
    <property type="entry name" value="GATA ZINC FINGER DOMAIN-CONTAINING PROTEIN 14-RELATED"/>
    <property type="match status" value="1"/>
</dbReference>
<dbReference type="GO" id="GO:0008270">
    <property type="term" value="F:zinc ion binding"/>
    <property type="evidence" value="ECO:0007669"/>
    <property type="project" value="UniProtKB-KW"/>
</dbReference>
<dbReference type="EMBL" id="PKSL01000147">
    <property type="protein sequence ID" value="POW02120.1"/>
    <property type="molecule type" value="Genomic_DNA"/>
</dbReference>
<organism evidence="10 11">
    <name type="scientific">Puccinia striiformis</name>
    <dbReference type="NCBI Taxonomy" id="27350"/>
    <lineage>
        <taxon>Eukaryota</taxon>
        <taxon>Fungi</taxon>
        <taxon>Dikarya</taxon>
        <taxon>Basidiomycota</taxon>
        <taxon>Pucciniomycotina</taxon>
        <taxon>Pucciniomycetes</taxon>
        <taxon>Pucciniales</taxon>
        <taxon>Pucciniaceae</taxon>
        <taxon>Puccinia</taxon>
    </lineage>
</organism>
<dbReference type="GO" id="GO:0043565">
    <property type="term" value="F:sequence-specific DNA binding"/>
    <property type="evidence" value="ECO:0007669"/>
    <property type="project" value="InterPro"/>
</dbReference>
<evidence type="ECO:0000256" key="7">
    <source>
        <dbReference type="SAM" id="MobiDB-lite"/>
    </source>
</evidence>
<evidence type="ECO:0000256" key="1">
    <source>
        <dbReference type="ARBA" id="ARBA00022723"/>
    </source>
</evidence>
<name>A0A2S4UXZ1_9BASI</name>
<dbReference type="PROSITE" id="PS50114">
    <property type="entry name" value="GATA_ZN_FINGER_2"/>
    <property type="match status" value="1"/>
</dbReference>
<dbReference type="InterPro" id="IPR013088">
    <property type="entry name" value="Znf_NHR/GATA"/>
</dbReference>
<dbReference type="Gene3D" id="3.30.50.10">
    <property type="entry name" value="Erythroid Transcription Factor GATA-1, subunit A"/>
    <property type="match status" value="1"/>
</dbReference>
<feature type="compositionally biased region" description="Low complexity" evidence="7">
    <location>
        <begin position="394"/>
        <end position="414"/>
    </location>
</feature>
<evidence type="ECO:0000259" key="9">
    <source>
        <dbReference type="PROSITE" id="PS50114"/>
    </source>
</evidence>
<feature type="region of interest" description="Disordered" evidence="7">
    <location>
        <begin position="279"/>
        <end position="299"/>
    </location>
</feature>
<gene>
    <name evidence="10" type="ORF">PSTT_11974</name>
</gene>
<evidence type="ECO:0000313" key="10">
    <source>
        <dbReference type="EMBL" id="POW02120.1"/>
    </source>
</evidence>
<keyword evidence="3" id="KW-0862">Zinc</keyword>
<dbReference type="VEuPathDB" id="FungiDB:PSHT_04965"/>
<keyword evidence="2 6" id="KW-0863">Zinc-finger</keyword>
<protein>
    <recommendedName>
        <fullName evidence="9">GATA-type domain-containing protein</fullName>
    </recommendedName>
</protein>
<dbReference type="CDD" id="cd00202">
    <property type="entry name" value="ZnF_GATA"/>
    <property type="match status" value="1"/>
</dbReference>
<dbReference type="PANTHER" id="PTHR47172">
    <property type="entry name" value="OS01G0976800 PROTEIN"/>
    <property type="match status" value="1"/>
</dbReference>
<dbReference type="AlphaFoldDB" id="A0A2S4UXZ1"/>
<evidence type="ECO:0000256" key="8">
    <source>
        <dbReference type="SAM" id="Phobius"/>
    </source>
</evidence>
<proteinExistence type="predicted"/>
<dbReference type="GO" id="GO:0006355">
    <property type="term" value="P:regulation of DNA-templated transcription"/>
    <property type="evidence" value="ECO:0007669"/>
    <property type="project" value="InterPro"/>
</dbReference>
<feature type="compositionally biased region" description="Polar residues" evidence="7">
    <location>
        <begin position="415"/>
        <end position="424"/>
    </location>
</feature>
<feature type="transmembrane region" description="Helical" evidence="8">
    <location>
        <begin position="508"/>
        <end position="529"/>
    </location>
</feature>
<dbReference type="VEuPathDB" id="FungiDB:PSTT_11974"/>
<evidence type="ECO:0000256" key="2">
    <source>
        <dbReference type="ARBA" id="ARBA00022771"/>
    </source>
</evidence>
<keyword evidence="4" id="KW-0805">Transcription regulation</keyword>
<dbReference type="Pfam" id="PF00320">
    <property type="entry name" value="GATA"/>
    <property type="match status" value="1"/>
</dbReference>
<keyword evidence="8" id="KW-1133">Transmembrane helix</keyword>
<evidence type="ECO:0000256" key="3">
    <source>
        <dbReference type="ARBA" id="ARBA00022833"/>
    </source>
</evidence>
<feature type="region of interest" description="Disordered" evidence="7">
    <location>
        <begin position="385"/>
        <end position="424"/>
    </location>
</feature>
<dbReference type="InterPro" id="IPR000679">
    <property type="entry name" value="Znf_GATA"/>
</dbReference>
<dbReference type="Proteomes" id="UP000239156">
    <property type="component" value="Unassembled WGS sequence"/>
</dbReference>